<evidence type="ECO:0000256" key="1">
    <source>
        <dbReference type="ARBA" id="ARBA00001946"/>
    </source>
</evidence>
<reference evidence="7" key="2">
    <citation type="journal article" date="2023" name="IMA Fungus">
        <title>Comparative genomic study of the Penicillium genus elucidates a diverse pangenome and 15 lateral gene transfer events.</title>
        <authorList>
            <person name="Petersen C."/>
            <person name="Sorensen T."/>
            <person name="Nielsen M.R."/>
            <person name="Sondergaard T.E."/>
            <person name="Sorensen J.L."/>
            <person name="Fitzpatrick D.A."/>
            <person name="Frisvad J.C."/>
            <person name="Nielsen K.L."/>
        </authorList>
    </citation>
    <scope>NUCLEOTIDE SEQUENCE</scope>
    <source>
        <strain evidence="7">IBT 26290</strain>
    </source>
</reference>
<dbReference type="InterPro" id="IPR000760">
    <property type="entry name" value="Inositol_monophosphatase-like"/>
</dbReference>
<evidence type="ECO:0000256" key="6">
    <source>
        <dbReference type="PIRSR" id="PIRSR600760-2"/>
    </source>
</evidence>
<keyword evidence="4" id="KW-0378">Hydrolase</keyword>
<dbReference type="AlphaFoldDB" id="A0A9W9ICY9"/>
<evidence type="ECO:0000256" key="5">
    <source>
        <dbReference type="ARBA" id="ARBA00022842"/>
    </source>
</evidence>
<dbReference type="Gene3D" id="3.40.190.80">
    <property type="match status" value="1"/>
</dbReference>
<dbReference type="Gene3D" id="3.30.540.10">
    <property type="entry name" value="Fructose-1,6-Bisphosphatase, subunit A, domain 1"/>
    <property type="match status" value="1"/>
</dbReference>
<feature type="binding site" evidence="6">
    <location>
        <position position="178"/>
    </location>
    <ligand>
        <name>Mg(2+)</name>
        <dbReference type="ChEBI" id="CHEBI:18420"/>
        <label>1</label>
        <note>catalytic</note>
    </ligand>
</feature>
<dbReference type="RefSeq" id="XP_056546981.1">
    <property type="nucleotide sequence ID" value="XM_056683375.1"/>
</dbReference>
<reference evidence="7" key="1">
    <citation type="submission" date="2022-11" db="EMBL/GenBank/DDBJ databases">
        <authorList>
            <person name="Petersen C."/>
        </authorList>
    </citation>
    <scope>NUCLEOTIDE SEQUENCE</scope>
    <source>
        <strain evidence="7">IBT 26290</strain>
    </source>
</reference>
<evidence type="ECO:0000256" key="2">
    <source>
        <dbReference type="ARBA" id="ARBA00009759"/>
    </source>
</evidence>
<dbReference type="OrthoDB" id="411145at2759"/>
<comment type="cofactor">
    <cofactor evidence="1 6">
        <name>Mg(2+)</name>
        <dbReference type="ChEBI" id="CHEBI:18420"/>
    </cofactor>
</comment>
<feature type="binding site" evidence="6">
    <location>
        <position position="111"/>
    </location>
    <ligand>
        <name>Mg(2+)</name>
        <dbReference type="ChEBI" id="CHEBI:18420"/>
        <label>1</label>
        <note>catalytic</note>
    </ligand>
</feature>
<dbReference type="GO" id="GO:0000103">
    <property type="term" value="P:sulfate assimilation"/>
    <property type="evidence" value="ECO:0007669"/>
    <property type="project" value="TreeGrafter"/>
</dbReference>
<evidence type="ECO:0000313" key="8">
    <source>
        <dbReference type="Proteomes" id="UP001149163"/>
    </source>
</evidence>
<comment type="similarity">
    <text evidence="2">Belongs to the inositol monophosphatase superfamily.</text>
</comment>
<keyword evidence="3 6" id="KW-0479">Metal-binding</keyword>
<gene>
    <name evidence="7" type="ORF">N7482_001250</name>
</gene>
<dbReference type="EMBL" id="JAPQKN010000001">
    <property type="protein sequence ID" value="KAJ5175373.1"/>
    <property type="molecule type" value="Genomic_DNA"/>
</dbReference>
<dbReference type="Pfam" id="PF00459">
    <property type="entry name" value="Inositol_P"/>
    <property type="match status" value="1"/>
</dbReference>
<dbReference type="InterPro" id="IPR051090">
    <property type="entry name" value="Inositol_monoP_superfamily"/>
</dbReference>
<dbReference type="CDD" id="cd01517">
    <property type="entry name" value="PAP_phosphatase"/>
    <property type="match status" value="1"/>
</dbReference>
<evidence type="ECO:0000256" key="4">
    <source>
        <dbReference type="ARBA" id="ARBA00022801"/>
    </source>
</evidence>
<feature type="binding site" evidence="6">
    <location>
        <position position="175"/>
    </location>
    <ligand>
        <name>Mg(2+)</name>
        <dbReference type="ChEBI" id="CHEBI:18420"/>
        <label>1</label>
        <note>catalytic</note>
    </ligand>
</feature>
<dbReference type="Proteomes" id="UP001149163">
    <property type="component" value="Unassembled WGS sequence"/>
</dbReference>
<dbReference type="GO" id="GO:0008441">
    <property type="term" value="F:3'(2'),5'-bisphosphate nucleotidase activity"/>
    <property type="evidence" value="ECO:0007669"/>
    <property type="project" value="TreeGrafter"/>
</dbReference>
<dbReference type="SUPFAM" id="SSF56655">
    <property type="entry name" value="Carbohydrate phosphatase"/>
    <property type="match status" value="1"/>
</dbReference>
<name>A0A9W9ICY9_9EURO</name>
<keyword evidence="5 6" id="KW-0460">Magnesium</keyword>
<dbReference type="PANTHER" id="PTHR43200:SF2">
    <property type="entry name" value="3'(2'),5'-BISPHOSPHATE NUCLEOTIDASE"/>
    <property type="match status" value="1"/>
</dbReference>
<dbReference type="PANTHER" id="PTHR43200">
    <property type="entry name" value="PHOSPHATASE"/>
    <property type="match status" value="1"/>
</dbReference>
<dbReference type="GeneID" id="81422551"/>
<comment type="caution">
    <text evidence="7">The sequence shown here is derived from an EMBL/GenBank/DDBJ whole genome shotgun (WGS) entry which is preliminary data.</text>
</comment>
<protein>
    <submittedName>
        <fullName evidence="7">3(2)-5-bisphosphate nucleotidase</fullName>
    </submittedName>
</protein>
<keyword evidence="8" id="KW-1185">Reference proteome</keyword>
<proteinExistence type="inferred from homology"/>
<organism evidence="7 8">
    <name type="scientific">Penicillium canariense</name>
    <dbReference type="NCBI Taxonomy" id="189055"/>
    <lineage>
        <taxon>Eukaryota</taxon>
        <taxon>Fungi</taxon>
        <taxon>Dikarya</taxon>
        <taxon>Ascomycota</taxon>
        <taxon>Pezizomycotina</taxon>
        <taxon>Eurotiomycetes</taxon>
        <taxon>Eurotiomycetidae</taxon>
        <taxon>Eurotiales</taxon>
        <taxon>Aspergillaceae</taxon>
        <taxon>Penicillium</taxon>
    </lineage>
</organism>
<sequence>MAGSSIESFSTLAGSSPPGHSILQFITGTKPLSTLRHRITMSAHPYAKELHLASLAVQRAALLTKRLLSEVDKGSFDKIDATPVTIADFAAQASIIAAIHNTFPDDQIVGEEDSTALRENPTLLERTWELATSVHLDDAESEALLYTPQSREELLDLIDLGAKGACGPGRVWTLDPVDGTATFMQGQQYAVCLALVEDGLQRLGVLGCPNLVLDGPVSEDSVDRDGYGQMLTAVAGHGTHIQPLGTGVLHARRALGVIPQISEARGVRFVDTRAASSHDVGVHARVAAQLDCPWPNPVDLWSAQMRYVAIAVQGGCNAFVKVPRHESYRSKIWDHAGGMLLVQELGCVVTDLEGRPVNCGLGRTLGGCYGMVVAPASIHGRVLEAVKVARSIQ</sequence>
<accession>A0A9W9ICY9</accession>
<feature type="binding site" evidence="6">
    <location>
        <position position="334"/>
    </location>
    <ligand>
        <name>Mg(2+)</name>
        <dbReference type="ChEBI" id="CHEBI:18420"/>
        <label>1</label>
        <note>catalytic</note>
    </ligand>
</feature>
<evidence type="ECO:0000256" key="3">
    <source>
        <dbReference type="ARBA" id="ARBA00022723"/>
    </source>
</evidence>
<dbReference type="GO" id="GO:0046872">
    <property type="term" value="F:metal ion binding"/>
    <property type="evidence" value="ECO:0007669"/>
    <property type="project" value="UniProtKB-KW"/>
</dbReference>
<evidence type="ECO:0000313" key="7">
    <source>
        <dbReference type="EMBL" id="KAJ5175373.1"/>
    </source>
</evidence>